<keyword evidence="2" id="KW-1185">Reference proteome</keyword>
<organism evidence="1 2">
    <name type="scientific">Ameca splendens</name>
    <dbReference type="NCBI Taxonomy" id="208324"/>
    <lineage>
        <taxon>Eukaryota</taxon>
        <taxon>Metazoa</taxon>
        <taxon>Chordata</taxon>
        <taxon>Craniata</taxon>
        <taxon>Vertebrata</taxon>
        <taxon>Euteleostomi</taxon>
        <taxon>Actinopterygii</taxon>
        <taxon>Neopterygii</taxon>
        <taxon>Teleostei</taxon>
        <taxon>Neoteleostei</taxon>
        <taxon>Acanthomorphata</taxon>
        <taxon>Ovalentaria</taxon>
        <taxon>Atherinomorphae</taxon>
        <taxon>Cyprinodontiformes</taxon>
        <taxon>Goodeidae</taxon>
        <taxon>Ameca</taxon>
    </lineage>
</organism>
<protein>
    <submittedName>
        <fullName evidence="1">Uncharacterized protein</fullName>
    </submittedName>
</protein>
<name>A0ABV1AHK8_9TELE</name>
<evidence type="ECO:0000313" key="1">
    <source>
        <dbReference type="EMBL" id="MEQ2317146.1"/>
    </source>
</evidence>
<proteinExistence type="predicted"/>
<evidence type="ECO:0000313" key="2">
    <source>
        <dbReference type="Proteomes" id="UP001469553"/>
    </source>
</evidence>
<sequence length="127" mass="13957">MRAGLGRKTAHIDESITHNELDETLKVLFPKLGTITGGWLLYKSAEIQLADKLCCSNRVTPLLVSEQQSEPPHPFQNALLGPSMGVFNPSLRIPCMLLHISLNFVYAHNVGGLKGDSYMPSIDSLLQ</sequence>
<gene>
    <name evidence="1" type="ORF">AMECASPLE_039777</name>
</gene>
<reference evidence="1 2" key="1">
    <citation type="submission" date="2021-06" db="EMBL/GenBank/DDBJ databases">
        <authorList>
            <person name="Palmer J.M."/>
        </authorList>
    </citation>
    <scope>NUCLEOTIDE SEQUENCE [LARGE SCALE GENOMIC DNA]</scope>
    <source>
        <strain evidence="1 2">AS_MEX2019</strain>
        <tissue evidence="1">Muscle</tissue>
    </source>
</reference>
<accession>A0ABV1AHK8</accession>
<comment type="caution">
    <text evidence="1">The sequence shown here is derived from an EMBL/GenBank/DDBJ whole genome shotgun (WGS) entry which is preliminary data.</text>
</comment>
<dbReference type="EMBL" id="JAHRIP010093683">
    <property type="protein sequence ID" value="MEQ2317146.1"/>
    <property type="molecule type" value="Genomic_DNA"/>
</dbReference>
<dbReference type="Proteomes" id="UP001469553">
    <property type="component" value="Unassembled WGS sequence"/>
</dbReference>